<dbReference type="AlphaFoldDB" id="A0A1B9F9F0"/>
<sequence>MIDVNLNDLLREYRSNPYEEFKVETPHTGIISFKVKEGLKVKGPSGQWNERPGTTLFTLERERNVKSVQAERDGEVSYVNYDLEGCFCEARVHVLTIRHKLSKDEIINKILKKVLYIFEAPETARYYLVPELESIREQKKEITLRPGDEFLIMSLMKRDTFIKYEGPKGIIFRFYFKSGDIVEQGEPLFGIASPEDLEVVQKIIQRIQTEWDE</sequence>
<organism evidence="1 2">
    <name type="scientific">Dissulfuribacter thermophilus</name>
    <dbReference type="NCBI Taxonomy" id="1156395"/>
    <lineage>
        <taxon>Bacteria</taxon>
        <taxon>Pseudomonadati</taxon>
        <taxon>Thermodesulfobacteriota</taxon>
        <taxon>Dissulfuribacteria</taxon>
        <taxon>Dissulfuribacterales</taxon>
        <taxon>Dissulfuribacteraceae</taxon>
        <taxon>Dissulfuribacter</taxon>
    </lineage>
</organism>
<protein>
    <submittedName>
        <fullName evidence="1">Uncharacterized protein</fullName>
    </submittedName>
</protein>
<dbReference type="RefSeq" id="WP_067615784.1">
    <property type="nucleotide sequence ID" value="NZ_MAGO01000001.1"/>
</dbReference>
<accession>A0A1B9F9F0</accession>
<proteinExistence type="predicted"/>
<comment type="caution">
    <text evidence="1">The sequence shown here is derived from an EMBL/GenBank/DDBJ whole genome shotgun (WGS) entry which is preliminary data.</text>
</comment>
<dbReference type="OrthoDB" id="5430121at2"/>
<gene>
    <name evidence="1" type="ORF">DBT_0364</name>
</gene>
<evidence type="ECO:0000313" key="1">
    <source>
        <dbReference type="EMBL" id="OCC16547.1"/>
    </source>
</evidence>
<dbReference type="STRING" id="1156395.DBT_0364"/>
<dbReference type="Proteomes" id="UP000093080">
    <property type="component" value="Unassembled WGS sequence"/>
</dbReference>
<dbReference type="EMBL" id="MAGO01000001">
    <property type="protein sequence ID" value="OCC16547.1"/>
    <property type="molecule type" value="Genomic_DNA"/>
</dbReference>
<keyword evidence="2" id="KW-1185">Reference proteome</keyword>
<evidence type="ECO:0000313" key="2">
    <source>
        <dbReference type="Proteomes" id="UP000093080"/>
    </source>
</evidence>
<reference evidence="1 2" key="1">
    <citation type="submission" date="2016-06" db="EMBL/GenBank/DDBJ databases">
        <title>Respiratory ammonification of nitrate coupled to the oxidation of elemental sulfur in deep-sea autotrophic thermophilic bacteria.</title>
        <authorList>
            <person name="Slobodkina G.B."/>
            <person name="Mardanov A.V."/>
            <person name="Ravin N.V."/>
            <person name="Frolova A.A."/>
            <person name="Viryasiv M.B."/>
            <person name="Chernyh N.A."/>
            <person name="Bonch-Osmolovskaya E.A."/>
            <person name="Slobodkin A.I."/>
        </authorList>
    </citation>
    <scope>NUCLEOTIDE SEQUENCE [LARGE SCALE GENOMIC DNA]</scope>
    <source>
        <strain evidence="1 2">S69</strain>
    </source>
</reference>
<name>A0A1B9F9F0_9BACT</name>